<evidence type="ECO:0000313" key="2">
    <source>
        <dbReference type="Proteomes" id="UP000746649"/>
    </source>
</evidence>
<dbReference type="InterPro" id="IPR036388">
    <property type="entry name" value="WH-like_DNA-bd_sf"/>
</dbReference>
<gene>
    <name evidence="1" type="ORF">I6M88_22000</name>
</gene>
<dbReference type="InterPro" id="IPR016032">
    <property type="entry name" value="Sig_transdc_resp-reg_C-effctor"/>
</dbReference>
<proteinExistence type="predicted"/>
<dbReference type="GO" id="GO:0003677">
    <property type="term" value="F:DNA binding"/>
    <property type="evidence" value="ECO:0007669"/>
    <property type="project" value="UniProtKB-KW"/>
</dbReference>
<reference evidence="1 2" key="1">
    <citation type="submission" date="2020-11" db="EMBL/GenBank/DDBJ databases">
        <title>Enhanced detection system for hospital associated transmission using whole genome sequencing surveillance.</title>
        <authorList>
            <person name="Harrison L.H."/>
            <person name="Van Tyne D."/>
            <person name="Marsh J.W."/>
            <person name="Griffith M.P."/>
            <person name="Snyder D.J."/>
            <person name="Cooper V.S."/>
            <person name="Mustapha M."/>
        </authorList>
    </citation>
    <scope>NUCLEOTIDE SEQUENCE [LARGE SCALE GENOMIC DNA]</scope>
    <source>
        <strain evidence="1 2">CB00117</strain>
    </source>
</reference>
<dbReference type="EMBL" id="JADWND010000017">
    <property type="protein sequence ID" value="MBJ8383625.1"/>
    <property type="molecule type" value="Genomic_DNA"/>
</dbReference>
<dbReference type="Gene3D" id="1.10.10.10">
    <property type="entry name" value="Winged helix-like DNA-binding domain superfamily/Winged helix DNA-binding domain"/>
    <property type="match status" value="1"/>
</dbReference>
<name>A0ABS0ZXT6_9ENTR</name>
<organism evidence="1 2">
    <name type="scientific">Citrobacter sedlakii</name>
    <dbReference type="NCBI Taxonomy" id="67826"/>
    <lineage>
        <taxon>Bacteria</taxon>
        <taxon>Pseudomonadati</taxon>
        <taxon>Pseudomonadota</taxon>
        <taxon>Gammaproteobacteria</taxon>
        <taxon>Enterobacterales</taxon>
        <taxon>Enterobacteriaceae</taxon>
        <taxon>Citrobacter</taxon>
        <taxon>Citrobacter freundii complex</taxon>
    </lineage>
</organism>
<evidence type="ECO:0000313" key="1">
    <source>
        <dbReference type="EMBL" id="MBJ8383625.1"/>
    </source>
</evidence>
<dbReference type="SUPFAM" id="SSF46894">
    <property type="entry name" value="C-terminal effector domain of the bipartite response regulators"/>
    <property type="match status" value="1"/>
</dbReference>
<keyword evidence="2" id="KW-1185">Reference proteome</keyword>
<comment type="caution">
    <text evidence="1">The sequence shown here is derived from an EMBL/GenBank/DDBJ whole genome shotgun (WGS) entry which is preliminary data.</text>
</comment>
<dbReference type="RefSeq" id="WP_060570363.1">
    <property type="nucleotide sequence ID" value="NZ_CBCYHD010000005.1"/>
</dbReference>
<dbReference type="GeneID" id="84238454"/>
<keyword evidence="1" id="KW-0238">DNA-binding</keyword>
<sequence>MVYQCFLYDKNFFYSQGLKTVIARLVGEQAETQYSLTDDYAQLISVLQTKVDDHHRLLILCDLDSLPQERFRALQLMKDFYQQEDKSLVILLSEHNLPLFFALYTILPSAHWLLKSENIDNIGPFFQDLFDKGHRGCCFSHSLVNYTRQKLHNREEDYTISGNEWWLMEEIFKGKSLSQISDEVNVDVRRLSYIKRHLMKRLNIRNNIALFAAFKGIMP</sequence>
<protein>
    <submittedName>
        <fullName evidence="1">DNA-binding response regulator</fullName>
    </submittedName>
</protein>
<dbReference type="Proteomes" id="UP000746649">
    <property type="component" value="Unassembled WGS sequence"/>
</dbReference>
<accession>A0ABS0ZXT6</accession>